<dbReference type="GO" id="GO:0005634">
    <property type="term" value="C:nucleus"/>
    <property type="evidence" value="ECO:0007669"/>
    <property type="project" value="UniProtKB-SubCell"/>
</dbReference>
<protein>
    <recommendedName>
        <fullName evidence="10">Auxin-responsive protein</fullName>
    </recommendedName>
</protein>
<evidence type="ECO:0000256" key="5">
    <source>
        <dbReference type="ARBA" id="ARBA00022491"/>
    </source>
</evidence>
<feature type="compositionally biased region" description="Polar residues" evidence="11">
    <location>
        <begin position="175"/>
        <end position="194"/>
    </location>
</feature>
<evidence type="ECO:0000256" key="3">
    <source>
        <dbReference type="ARBA" id="ARBA00006728"/>
    </source>
</evidence>
<feature type="region of interest" description="Disordered" evidence="11">
    <location>
        <begin position="137"/>
        <end position="195"/>
    </location>
</feature>
<name>A0AAV8GA94_9POAL</name>
<evidence type="ECO:0000256" key="10">
    <source>
        <dbReference type="RuleBase" id="RU004549"/>
    </source>
</evidence>
<evidence type="ECO:0000256" key="2">
    <source>
        <dbReference type="ARBA" id="ARBA00004123"/>
    </source>
</evidence>
<feature type="compositionally biased region" description="Low complexity" evidence="11">
    <location>
        <begin position="137"/>
        <end position="162"/>
    </location>
</feature>
<keyword evidence="5 10" id="KW-0678">Repressor</keyword>
<reference evidence="14" key="1">
    <citation type="submission" date="2022-08" db="EMBL/GenBank/DDBJ databases">
        <authorList>
            <person name="Marques A."/>
        </authorList>
    </citation>
    <scope>NUCLEOTIDE SEQUENCE</scope>
    <source>
        <strain evidence="14">RhyPub2mFocal</strain>
        <tissue evidence="14">Leaves</tissue>
    </source>
</reference>
<comment type="subcellular location">
    <subcellularLocation>
        <location evidence="2 10">Nucleus</location>
    </subcellularLocation>
</comment>
<comment type="function">
    <text evidence="1 10">Aux/IAA proteins are short-lived transcriptional factors that function as repressors of early auxin response genes at low auxin concentrations.</text>
</comment>
<evidence type="ECO:0000256" key="4">
    <source>
        <dbReference type="ARBA" id="ARBA00011726"/>
    </source>
</evidence>
<feature type="compositionally biased region" description="Basic residues" evidence="11">
    <location>
        <begin position="220"/>
        <end position="230"/>
    </location>
</feature>
<dbReference type="InterPro" id="IPR033389">
    <property type="entry name" value="AUX/IAA_dom"/>
</dbReference>
<evidence type="ECO:0000256" key="12">
    <source>
        <dbReference type="SAM" id="Phobius"/>
    </source>
</evidence>
<gene>
    <name evidence="14" type="ORF">LUZ62_015175</name>
</gene>
<dbReference type="Gene3D" id="3.10.20.90">
    <property type="entry name" value="Phosphatidylinositol 3-kinase Catalytic Subunit, Chain A, domain 1"/>
    <property type="match status" value="1"/>
</dbReference>
<dbReference type="InterPro" id="IPR053793">
    <property type="entry name" value="PB1-like"/>
</dbReference>
<evidence type="ECO:0000256" key="11">
    <source>
        <dbReference type="SAM" id="MobiDB-lite"/>
    </source>
</evidence>
<evidence type="ECO:0000256" key="7">
    <source>
        <dbReference type="ARBA" id="ARBA00023163"/>
    </source>
</evidence>
<keyword evidence="6 10" id="KW-0805">Transcription regulation</keyword>
<dbReference type="AlphaFoldDB" id="A0AAV8GA94"/>
<dbReference type="EMBL" id="JAMFTS010000001">
    <property type="protein sequence ID" value="KAJ4802609.1"/>
    <property type="molecule type" value="Genomic_DNA"/>
</dbReference>
<dbReference type="PANTHER" id="PTHR31734:SF6">
    <property type="entry name" value="AUXIN-RESPONSIVE PROTEIN IAA11"/>
    <property type="match status" value="1"/>
</dbReference>
<comment type="caution">
    <text evidence="14">The sequence shown here is derived from an EMBL/GenBank/DDBJ whole genome shotgun (WGS) entry which is preliminary data.</text>
</comment>
<evidence type="ECO:0000259" key="13">
    <source>
        <dbReference type="PROSITE" id="PS51745"/>
    </source>
</evidence>
<sequence length="366" mass="40375">MSLATASRDSRTLRVYIKCNTESNLKHCGLFFKKCSLHILPLPLFFLFSPVFLFTSNKFRFLKQNFQGFLVSTNRFFPPTQREKEREMRGATDDDVEERGVELGLSLGANKNQNRTATARRGPPCRILTAKDFPASIAGPSRASRASPSPSQSSSVSSSSVRAADEDSGTDVVVGSTSPETGSGSINPSSSQTVVGWPPIKAFRMNSLFNLSKEEPANNKPKKANRKGHHASCSNGHSLAEDQDKSQLSGRCLYVKVNMDGDPIGRKVDLHSHGSYESLAISLELMFWGTTTSSTGYMKGSRLLDNSSEFVLTYKDKDGDWLLVGDVPWSMFLDTAKRLRIMRNSDASMLPLQFQQTDMHGGHEQS</sequence>
<proteinExistence type="inferred from homology"/>
<keyword evidence="7 10" id="KW-0804">Transcription</keyword>
<dbReference type="PROSITE" id="PS51745">
    <property type="entry name" value="PB1"/>
    <property type="match status" value="1"/>
</dbReference>
<organism evidence="14 15">
    <name type="scientific">Rhynchospora pubera</name>
    <dbReference type="NCBI Taxonomy" id="906938"/>
    <lineage>
        <taxon>Eukaryota</taxon>
        <taxon>Viridiplantae</taxon>
        <taxon>Streptophyta</taxon>
        <taxon>Embryophyta</taxon>
        <taxon>Tracheophyta</taxon>
        <taxon>Spermatophyta</taxon>
        <taxon>Magnoliopsida</taxon>
        <taxon>Liliopsida</taxon>
        <taxon>Poales</taxon>
        <taxon>Cyperaceae</taxon>
        <taxon>Cyperoideae</taxon>
        <taxon>Rhynchosporeae</taxon>
        <taxon>Rhynchospora</taxon>
    </lineage>
</organism>
<dbReference type="GO" id="GO:0006355">
    <property type="term" value="P:regulation of DNA-templated transcription"/>
    <property type="evidence" value="ECO:0007669"/>
    <property type="project" value="InterPro"/>
</dbReference>
<evidence type="ECO:0000256" key="1">
    <source>
        <dbReference type="ARBA" id="ARBA00002159"/>
    </source>
</evidence>
<keyword evidence="15" id="KW-1185">Reference proteome</keyword>
<evidence type="ECO:0000313" key="15">
    <source>
        <dbReference type="Proteomes" id="UP001140206"/>
    </source>
</evidence>
<feature type="transmembrane region" description="Helical" evidence="12">
    <location>
        <begin position="37"/>
        <end position="55"/>
    </location>
</feature>
<keyword evidence="12" id="KW-0472">Membrane</keyword>
<dbReference type="PANTHER" id="PTHR31734">
    <property type="entry name" value="AUXIN-RESPONSIVE PROTEIN IAA17"/>
    <property type="match status" value="1"/>
</dbReference>
<evidence type="ECO:0000313" key="14">
    <source>
        <dbReference type="EMBL" id="KAJ4802609.1"/>
    </source>
</evidence>
<keyword evidence="9 10" id="KW-0927">Auxin signaling pathway</keyword>
<evidence type="ECO:0000256" key="9">
    <source>
        <dbReference type="ARBA" id="ARBA00023294"/>
    </source>
</evidence>
<dbReference type="SUPFAM" id="SSF54277">
    <property type="entry name" value="CAD &amp; PB1 domains"/>
    <property type="match status" value="1"/>
</dbReference>
<evidence type="ECO:0000256" key="8">
    <source>
        <dbReference type="ARBA" id="ARBA00023242"/>
    </source>
</evidence>
<keyword evidence="8 10" id="KW-0539">Nucleus</keyword>
<keyword evidence="12" id="KW-0812">Transmembrane</keyword>
<keyword evidence="12" id="KW-1133">Transmembrane helix</keyword>
<comment type="subunit">
    <text evidence="4 10">Homodimers and heterodimers.</text>
</comment>
<feature type="region of interest" description="Disordered" evidence="11">
    <location>
        <begin position="104"/>
        <end position="125"/>
    </location>
</feature>
<evidence type="ECO:0000256" key="6">
    <source>
        <dbReference type="ARBA" id="ARBA00023015"/>
    </source>
</evidence>
<comment type="similarity">
    <text evidence="3 10">Belongs to the Aux/IAA family.</text>
</comment>
<accession>A0AAV8GA94</accession>
<dbReference type="GO" id="GO:0009734">
    <property type="term" value="P:auxin-activated signaling pathway"/>
    <property type="evidence" value="ECO:0007669"/>
    <property type="project" value="UniProtKB-UniRule"/>
</dbReference>
<feature type="domain" description="PB1" evidence="13">
    <location>
        <begin position="252"/>
        <end position="346"/>
    </location>
</feature>
<feature type="region of interest" description="Disordered" evidence="11">
    <location>
        <begin position="211"/>
        <end position="244"/>
    </location>
</feature>
<dbReference type="Pfam" id="PF02309">
    <property type="entry name" value="AUX_IAA"/>
    <property type="match status" value="1"/>
</dbReference>
<dbReference type="Proteomes" id="UP001140206">
    <property type="component" value="Chromosome 1"/>
</dbReference>
<dbReference type="InterPro" id="IPR003311">
    <property type="entry name" value="AUX_IAA"/>
</dbReference>